<sequence>MQASKLLYVVLIILLFCQCKTARPKVSLPLSPTASIVGEGFINCFEKDLSVEGKPLWCEASAIVYDGSKLLFANDKDMPDKRTSLFYLPLQNGFIDTLQAPVYSENPVIKYAKKYEDFAITPDGNYIFLSTGFDRVKEGSTDWDSYNTILYWRTSDETHPKVLSINGTDSTSVSLRQKISKALTSAGFPDGAPYFKIEGLAVTSNTMYWGVREEGRKYDDFAYKIKILTSPYTIRNGVVEVGEISLLTDFAISAINPSNETIAISSIEYDRFNKRFLILTSYENGDQLGGYLWTATLDELKQHRMHLVRDVQGKAIDFHHKCEDVAPISKNRVIIIEDDDRVVTKMGNAVRQPNQAGYSIVEFK</sequence>
<protein>
    <submittedName>
        <fullName evidence="1">Uncharacterized protein</fullName>
    </submittedName>
</protein>
<organism evidence="1 2">
    <name type="scientific">Ilyomonas limi</name>
    <dbReference type="NCBI Taxonomy" id="2575867"/>
    <lineage>
        <taxon>Bacteria</taxon>
        <taxon>Pseudomonadati</taxon>
        <taxon>Bacteroidota</taxon>
        <taxon>Chitinophagia</taxon>
        <taxon>Chitinophagales</taxon>
        <taxon>Chitinophagaceae</taxon>
        <taxon>Ilyomonas</taxon>
    </lineage>
</organism>
<accession>A0A4U3L0Y6</accession>
<dbReference type="Proteomes" id="UP000305848">
    <property type="component" value="Unassembled WGS sequence"/>
</dbReference>
<dbReference type="OrthoDB" id="6179211at2"/>
<gene>
    <name evidence="1" type="ORF">FC093_14710</name>
</gene>
<evidence type="ECO:0000313" key="1">
    <source>
        <dbReference type="EMBL" id="TKK67136.1"/>
    </source>
</evidence>
<dbReference type="SUPFAM" id="SSF69304">
    <property type="entry name" value="Tricorn protease N-terminal domain"/>
    <property type="match status" value="1"/>
</dbReference>
<proteinExistence type="predicted"/>
<keyword evidence="2" id="KW-1185">Reference proteome</keyword>
<dbReference type="EMBL" id="SZQL01000012">
    <property type="protein sequence ID" value="TKK67136.1"/>
    <property type="molecule type" value="Genomic_DNA"/>
</dbReference>
<evidence type="ECO:0000313" key="2">
    <source>
        <dbReference type="Proteomes" id="UP000305848"/>
    </source>
</evidence>
<comment type="caution">
    <text evidence="1">The sequence shown here is derived from an EMBL/GenBank/DDBJ whole genome shotgun (WGS) entry which is preliminary data.</text>
</comment>
<reference evidence="1 2" key="1">
    <citation type="submission" date="2019-05" db="EMBL/GenBank/DDBJ databases">
        <title>Panacibacter sp. strain 17mud1-8 Genome sequencing and assembly.</title>
        <authorList>
            <person name="Chhetri G."/>
        </authorList>
    </citation>
    <scope>NUCLEOTIDE SEQUENCE [LARGE SCALE GENOMIC DNA]</scope>
    <source>
        <strain evidence="1 2">17mud1-8</strain>
    </source>
</reference>
<name>A0A4U3L0Y6_9BACT</name>
<dbReference type="AlphaFoldDB" id="A0A4U3L0Y6"/>
<dbReference type="RefSeq" id="WP_137262566.1">
    <property type="nucleotide sequence ID" value="NZ_SZQL01000012.1"/>
</dbReference>